<evidence type="ECO:0000313" key="4">
    <source>
        <dbReference type="Proteomes" id="UP000001745"/>
    </source>
</evidence>
<proteinExistence type="predicted"/>
<feature type="compositionally biased region" description="Low complexity" evidence="1">
    <location>
        <begin position="576"/>
        <end position="587"/>
    </location>
</feature>
<dbReference type="eggNOG" id="ENOG502T1BJ">
    <property type="taxonomic scope" value="Eukaryota"/>
</dbReference>
<dbReference type="OrthoDB" id="10249419at2759"/>
<dbReference type="CDD" id="cd07262">
    <property type="entry name" value="VOC_like"/>
    <property type="match status" value="1"/>
</dbReference>
<dbReference type="InterPro" id="IPR029068">
    <property type="entry name" value="Glyas_Bleomycin-R_OHBP_Dase"/>
</dbReference>
<dbReference type="PANTHER" id="PTHR35006:SF3">
    <property type="entry name" value="GLYOXALASE FAMILY PROTEIN (AFU_ORTHOLOGUE AFUA_3G06020)"/>
    <property type="match status" value="1"/>
</dbReference>
<dbReference type="PROSITE" id="PS51819">
    <property type="entry name" value="VOC"/>
    <property type="match status" value="1"/>
</dbReference>
<feature type="region of interest" description="Disordered" evidence="1">
    <location>
        <begin position="429"/>
        <end position="520"/>
    </location>
</feature>
<dbReference type="HOGENOM" id="CLU_018312_0_0_1"/>
<dbReference type="EMBL" id="EQ962658">
    <property type="protein sequence ID" value="EED14051.1"/>
    <property type="molecule type" value="Genomic_DNA"/>
</dbReference>
<feature type="compositionally biased region" description="Low complexity" evidence="1">
    <location>
        <begin position="236"/>
        <end position="253"/>
    </location>
</feature>
<evidence type="ECO:0000313" key="3">
    <source>
        <dbReference type="EMBL" id="EED14051.1"/>
    </source>
</evidence>
<feature type="region of interest" description="Disordered" evidence="1">
    <location>
        <begin position="236"/>
        <end position="301"/>
    </location>
</feature>
<dbReference type="SUPFAM" id="SSF54593">
    <property type="entry name" value="Glyoxalase/Bleomycin resistance protein/Dihydroxybiphenyl dioxygenase"/>
    <property type="match status" value="1"/>
</dbReference>
<dbReference type="AlphaFoldDB" id="B8MNG2"/>
<accession>B8MNG2</accession>
<dbReference type="PANTHER" id="PTHR35006">
    <property type="entry name" value="GLYOXALASE FAMILY PROTEIN (AFU_ORTHOLOGUE AFUA_5G14830)"/>
    <property type="match status" value="1"/>
</dbReference>
<feature type="region of interest" description="Disordered" evidence="1">
    <location>
        <begin position="353"/>
        <end position="383"/>
    </location>
</feature>
<feature type="compositionally biased region" description="Low complexity" evidence="1">
    <location>
        <begin position="178"/>
        <end position="202"/>
    </location>
</feature>
<dbReference type="PhylomeDB" id="B8MNG2"/>
<dbReference type="InParanoid" id="B8MNG2"/>
<gene>
    <name evidence="3" type="ORF">TSTA_102780</name>
</gene>
<sequence>MPVSHLTLTVSHLPTSTSFFLSCLQPLGYKFIGRHDEYIGFGSKADEPADFWLAQEQPGTPAGAAHIAFPAPSKEAVNTFFISALKSGGKIHGEPKLRDPETGYFSAAVVDFDGNSIEAVYRPDTRSEIDTRAGPALQTIKNGSVVSRARSVRTTETRSVVQTAIENIPPARVKMLDQQQQQQQPLQPLQQPYQQPYAPTQQSDGNSISAKTIIGTLLGATAGAAIAYAMIKGDSSSSLTQTSSNPPAQSQYTQPPPPPPQQQQQQQQQQPPHQMSMSLPMLMPMLGPAPTYQDQQQQQQPVYRALEAPPSAIGGAARSTYTANDAISAYTRSSAPKSKSPRADTIYEETEYYPPIDQSGPRSLYSQEASSNAGSGVRRSSNGSIYATRDLPIRAIEYSNSVASSQQSQQSSKHGHVIGDIAESEFSSISTIKPAKSTAPSRHSRDDVSMASSHRSLKSSASKHSHRHDENGSTTSRTTAHKIALPDSRPGSTYTSATKSSKRSNASTIKPSSSSPRDLDAYEIPLPASAAPSTVFLDAAIDITPEDSISQVGCSHAHHSHNDTKSSSGRSHRSRSGPSSQSHVSSASKRETAETGSKFDQPVKPSDSISQVSSNHSYRHSSHHSAHKGSSRVSGMSKKSHSASRCWCSVICIMIQEYLRQTDSEGSDIGARDR</sequence>
<dbReference type="GeneID" id="8101112"/>
<evidence type="ECO:0000256" key="1">
    <source>
        <dbReference type="SAM" id="MobiDB-lite"/>
    </source>
</evidence>
<keyword evidence="4" id="KW-1185">Reference proteome</keyword>
<feature type="region of interest" description="Disordered" evidence="1">
    <location>
        <begin position="175"/>
        <end position="206"/>
    </location>
</feature>
<feature type="compositionally biased region" description="Basic residues" evidence="1">
    <location>
        <begin position="455"/>
        <end position="466"/>
    </location>
</feature>
<feature type="compositionally biased region" description="Basic residues" evidence="1">
    <location>
        <begin position="617"/>
        <end position="630"/>
    </location>
</feature>
<feature type="compositionally biased region" description="Low complexity" evidence="1">
    <location>
        <begin position="262"/>
        <end position="300"/>
    </location>
</feature>
<name>B8MNG2_TALSN</name>
<dbReference type="RefSeq" id="XP_002486289.1">
    <property type="nucleotide sequence ID" value="XM_002486244.1"/>
</dbReference>
<protein>
    <submittedName>
        <fullName evidence="3">Glyoxalase family protein</fullName>
    </submittedName>
</protein>
<dbReference type="STRING" id="441959.B8MNG2"/>
<dbReference type="InterPro" id="IPR037523">
    <property type="entry name" value="VOC_core"/>
</dbReference>
<feature type="region of interest" description="Disordered" evidence="1">
    <location>
        <begin position="550"/>
        <end position="637"/>
    </location>
</feature>
<dbReference type="OMA" id="MVKGDSQ"/>
<feature type="compositionally biased region" description="Polar residues" evidence="1">
    <location>
        <begin position="360"/>
        <end position="383"/>
    </location>
</feature>
<feature type="compositionally biased region" description="Polar residues" evidence="1">
    <location>
        <begin position="490"/>
        <end position="516"/>
    </location>
</feature>
<feature type="domain" description="VOC" evidence="2">
    <location>
        <begin position="2"/>
        <end position="122"/>
    </location>
</feature>
<organism evidence="3 4">
    <name type="scientific">Talaromyces stipitatus (strain ATCC 10500 / CBS 375.48 / QM 6759 / NRRL 1006)</name>
    <name type="common">Penicillium stipitatum</name>
    <dbReference type="NCBI Taxonomy" id="441959"/>
    <lineage>
        <taxon>Eukaryota</taxon>
        <taxon>Fungi</taxon>
        <taxon>Dikarya</taxon>
        <taxon>Ascomycota</taxon>
        <taxon>Pezizomycotina</taxon>
        <taxon>Eurotiomycetes</taxon>
        <taxon>Eurotiomycetidae</taxon>
        <taxon>Eurotiales</taxon>
        <taxon>Trichocomaceae</taxon>
        <taxon>Talaromyces</taxon>
        <taxon>Talaromyces sect. Talaromyces</taxon>
    </lineage>
</organism>
<dbReference type="VEuPathDB" id="FungiDB:TSTA_102780"/>
<dbReference type="Gene3D" id="3.10.180.10">
    <property type="entry name" value="2,3-Dihydroxybiphenyl 1,2-Dioxygenase, domain 1"/>
    <property type="match status" value="1"/>
</dbReference>
<reference evidence="4" key="1">
    <citation type="journal article" date="2015" name="Genome Announc.">
        <title>Genome sequence of the AIDS-associated pathogen Penicillium marneffei (ATCC18224) and its near taxonomic relative Talaromyces stipitatus (ATCC10500).</title>
        <authorList>
            <person name="Nierman W.C."/>
            <person name="Fedorova-Abrams N.D."/>
            <person name="Andrianopoulos A."/>
        </authorList>
    </citation>
    <scope>NUCLEOTIDE SEQUENCE [LARGE SCALE GENOMIC DNA]</scope>
    <source>
        <strain evidence="4">ATCC 10500 / CBS 375.48 / QM 6759 / NRRL 1006</strain>
    </source>
</reference>
<evidence type="ECO:0000259" key="2">
    <source>
        <dbReference type="PROSITE" id="PS51819"/>
    </source>
</evidence>
<dbReference type="Proteomes" id="UP000001745">
    <property type="component" value="Unassembled WGS sequence"/>
</dbReference>